<dbReference type="AlphaFoldDB" id="A0A5C3MUS0"/>
<protein>
    <submittedName>
        <fullName evidence="3">Uncharacterized protein</fullName>
    </submittedName>
</protein>
<organism evidence="3 4">
    <name type="scientific">Heliocybe sulcata</name>
    <dbReference type="NCBI Taxonomy" id="5364"/>
    <lineage>
        <taxon>Eukaryota</taxon>
        <taxon>Fungi</taxon>
        <taxon>Dikarya</taxon>
        <taxon>Basidiomycota</taxon>
        <taxon>Agaricomycotina</taxon>
        <taxon>Agaricomycetes</taxon>
        <taxon>Gloeophyllales</taxon>
        <taxon>Gloeophyllaceae</taxon>
        <taxon>Heliocybe</taxon>
    </lineage>
</organism>
<keyword evidence="4" id="KW-1185">Reference proteome</keyword>
<evidence type="ECO:0000256" key="1">
    <source>
        <dbReference type="SAM" id="Coils"/>
    </source>
</evidence>
<dbReference type="Proteomes" id="UP000305948">
    <property type="component" value="Unassembled WGS sequence"/>
</dbReference>
<evidence type="ECO:0000313" key="3">
    <source>
        <dbReference type="EMBL" id="TFK47538.1"/>
    </source>
</evidence>
<evidence type="ECO:0000313" key="4">
    <source>
        <dbReference type="Proteomes" id="UP000305948"/>
    </source>
</evidence>
<dbReference type="EMBL" id="ML213523">
    <property type="protein sequence ID" value="TFK47538.1"/>
    <property type="molecule type" value="Genomic_DNA"/>
</dbReference>
<reference evidence="3 4" key="1">
    <citation type="journal article" date="2019" name="Nat. Ecol. Evol.">
        <title>Megaphylogeny resolves global patterns of mushroom evolution.</title>
        <authorList>
            <person name="Varga T."/>
            <person name="Krizsan K."/>
            <person name="Foldi C."/>
            <person name="Dima B."/>
            <person name="Sanchez-Garcia M."/>
            <person name="Sanchez-Ramirez S."/>
            <person name="Szollosi G.J."/>
            <person name="Szarkandi J.G."/>
            <person name="Papp V."/>
            <person name="Albert L."/>
            <person name="Andreopoulos W."/>
            <person name="Angelini C."/>
            <person name="Antonin V."/>
            <person name="Barry K.W."/>
            <person name="Bougher N.L."/>
            <person name="Buchanan P."/>
            <person name="Buyck B."/>
            <person name="Bense V."/>
            <person name="Catcheside P."/>
            <person name="Chovatia M."/>
            <person name="Cooper J."/>
            <person name="Damon W."/>
            <person name="Desjardin D."/>
            <person name="Finy P."/>
            <person name="Geml J."/>
            <person name="Haridas S."/>
            <person name="Hughes K."/>
            <person name="Justo A."/>
            <person name="Karasinski D."/>
            <person name="Kautmanova I."/>
            <person name="Kiss B."/>
            <person name="Kocsube S."/>
            <person name="Kotiranta H."/>
            <person name="LaButti K.M."/>
            <person name="Lechner B.E."/>
            <person name="Liimatainen K."/>
            <person name="Lipzen A."/>
            <person name="Lukacs Z."/>
            <person name="Mihaltcheva S."/>
            <person name="Morgado L.N."/>
            <person name="Niskanen T."/>
            <person name="Noordeloos M.E."/>
            <person name="Ohm R.A."/>
            <person name="Ortiz-Santana B."/>
            <person name="Ovrebo C."/>
            <person name="Racz N."/>
            <person name="Riley R."/>
            <person name="Savchenko A."/>
            <person name="Shiryaev A."/>
            <person name="Soop K."/>
            <person name="Spirin V."/>
            <person name="Szebenyi C."/>
            <person name="Tomsovsky M."/>
            <person name="Tulloss R.E."/>
            <person name="Uehling J."/>
            <person name="Grigoriev I.V."/>
            <person name="Vagvolgyi C."/>
            <person name="Papp T."/>
            <person name="Martin F.M."/>
            <person name="Miettinen O."/>
            <person name="Hibbett D.S."/>
            <person name="Nagy L.G."/>
        </authorList>
    </citation>
    <scope>NUCLEOTIDE SEQUENCE [LARGE SCALE GENOMIC DNA]</scope>
    <source>
        <strain evidence="3 4">OMC1185</strain>
    </source>
</reference>
<keyword evidence="1" id="KW-0175">Coiled coil</keyword>
<feature type="coiled-coil region" evidence="1">
    <location>
        <begin position="67"/>
        <end position="101"/>
    </location>
</feature>
<proteinExistence type="predicted"/>
<accession>A0A5C3MUS0</accession>
<feature type="compositionally biased region" description="Acidic residues" evidence="2">
    <location>
        <begin position="343"/>
        <end position="364"/>
    </location>
</feature>
<feature type="region of interest" description="Disordered" evidence="2">
    <location>
        <begin position="341"/>
        <end position="376"/>
    </location>
</feature>
<name>A0A5C3MUS0_9AGAM</name>
<sequence length="454" mass="51773">MSSVSQEFPANSFGLFHGSVMPSFMQDVFAGMPSGGEAYPSMPTQTAWVSMENMGNVFDVPGWESHNRAQEERLAQQSTQIEQMEHELGEQKRKVAELEVVHAHMKPRKVKDCKLQITVKNSCLKLIGYLNKFKCIDGRKYQDLPDPLGDNDEPRTTPNNTRLWNPVWHLPVDTGVNDDFVIAVIALILQDAADYALEGCSLNERHIRNAIRTYFHTMQKNYRALKDKTERQKRVKKNSHNSRFNRKTRKCARLRRVIPRFRRIHGETSTVSIELIVETDLMLEEASSCGEADLDEWNTWRTEQRADPDGLEVRDLVWHAEEIKRILFALHKLARDFPHDEGCDADVEPDSDAEGDAEEDEDKDQDVGQASGSALGSRMKPRFYGCADKNRLPLRGKKAPFKNCISTGWASSTGNDKLQNSLKDVPDGLTIFQLKVSDEHLDERYVKHLQESSM</sequence>
<dbReference type="OrthoDB" id="2735528at2759"/>
<gene>
    <name evidence="3" type="ORF">OE88DRAFT_1738460</name>
</gene>
<evidence type="ECO:0000256" key="2">
    <source>
        <dbReference type="SAM" id="MobiDB-lite"/>
    </source>
</evidence>